<dbReference type="InterPro" id="IPR017451">
    <property type="entry name" value="F-box-assoc_interact_dom"/>
</dbReference>
<feature type="domain" description="F-box associated beta-propeller type 3" evidence="2">
    <location>
        <begin position="186"/>
        <end position="308"/>
    </location>
</feature>
<dbReference type="PANTHER" id="PTHR31672:SF13">
    <property type="entry name" value="F-BOX PROTEIN CPR30-LIKE"/>
    <property type="match status" value="1"/>
</dbReference>
<dbReference type="InterPro" id="IPR050796">
    <property type="entry name" value="SCF_F-box_component"/>
</dbReference>
<protein>
    <recommendedName>
        <fullName evidence="2">F-box associated beta-propeller type 3 domain-containing protein</fullName>
    </recommendedName>
</protein>
<dbReference type="EMBL" id="OIVN01002165">
    <property type="protein sequence ID" value="SPD01155.1"/>
    <property type="molecule type" value="Genomic_DNA"/>
</dbReference>
<dbReference type="Pfam" id="PF08268">
    <property type="entry name" value="FBA_3"/>
    <property type="match status" value="1"/>
</dbReference>
<name>A0A2N9GNL5_FAGSY</name>
<dbReference type="InterPro" id="IPR013187">
    <property type="entry name" value="F-box-assoc_dom_typ3"/>
</dbReference>
<sequence>MKKKEREYGLGFVQKEKNEREKRETESRSREQQRVRHRKGDREGLEGPPRDGEADRPESPSESLGGPFRRCLVERDLDVTVGNLLLQILRVLAVDGAADGNAGAEDLLDAATELLGHGPRAHDLGDLDDAAAAMSDNLPQLSKSITEDLHTESMLCSKQLSEATRCNRRAPAEKELYKLHWDNNNNNEDFKEHTRFDFPFHGKSINPIFNVVGTCNGLVCLADDILIYAYNFIIWNPCLRKFIKLPRPNVTFDIHGSYDATTGFGFDAKTNDYKVVRFVTPHYKGEMGEVPPEVEVYSLATGEWRMVFREIALPKLSDEGEYWERPSVSAYGNSLALFLETDHTLNIWVMKEYAVLSSWTKIFTYAVPGFGYHVPRPIAFRRSGEVILEMPKRQLVSQDLESKKIKNLGMTGYGYTFAGSYVESLVLLDKPDRAVTY</sequence>
<dbReference type="AlphaFoldDB" id="A0A2N9GNL5"/>
<evidence type="ECO:0000259" key="2">
    <source>
        <dbReference type="Pfam" id="PF08268"/>
    </source>
</evidence>
<reference evidence="3" key="1">
    <citation type="submission" date="2018-02" db="EMBL/GenBank/DDBJ databases">
        <authorList>
            <person name="Cohen D.B."/>
            <person name="Kent A.D."/>
        </authorList>
    </citation>
    <scope>NUCLEOTIDE SEQUENCE</scope>
</reference>
<evidence type="ECO:0000313" key="3">
    <source>
        <dbReference type="EMBL" id="SPD01155.1"/>
    </source>
</evidence>
<proteinExistence type="predicted"/>
<feature type="compositionally biased region" description="Basic and acidic residues" evidence="1">
    <location>
        <begin position="1"/>
        <end position="59"/>
    </location>
</feature>
<accession>A0A2N9GNL5</accession>
<evidence type="ECO:0000256" key="1">
    <source>
        <dbReference type="SAM" id="MobiDB-lite"/>
    </source>
</evidence>
<dbReference type="NCBIfam" id="TIGR01640">
    <property type="entry name" value="F_box_assoc_1"/>
    <property type="match status" value="1"/>
</dbReference>
<dbReference type="PANTHER" id="PTHR31672">
    <property type="entry name" value="BNACNNG10540D PROTEIN"/>
    <property type="match status" value="1"/>
</dbReference>
<organism evidence="3">
    <name type="scientific">Fagus sylvatica</name>
    <name type="common">Beechnut</name>
    <dbReference type="NCBI Taxonomy" id="28930"/>
    <lineage>
        <taxon>Eukaryota</taxon>
        <taxon>Viridiplantae</taxon>
        <taxon>Streptophyta</taxon>
        <taxon>Embryophyta</taxon>
        <taxon>Tracheophyta</taxon>
        <taxon>Spermatophyta</taxon>
        <taxon>Magnoliopsida</taxon>
        <taxon>eudicotyledons</taxon>
        <taxon>Gunneridae</taxon>
        <taxon>Pentapetalae</taxon>
        <taxon>rosids</taxon>
        <taxon>fabids</taxon>
        <taxon>Fagales</taxon>
        <taxon>Fagaceae</taxon>
        <taxon>Fagus</taxon>
    </lineage>
</organism>
<feature type="region of interest" description="Disordered" evidence="1">
    <location>
        <begin position="1"/>
        <end position="67"/>
    </location>
</feature>
<gene>
    <name evidence="3" type="ORF">FSB_LOCUS29037</name>
</gene>